<dbReference type="EMBL" id="CGIG01000001">
    <property type="protein sequence ID" value="CPR14624.1"/>
    <property type="molecule type" value="Genomic_DNA"/>
</dbReference>
<protein>
    <submittedName>
        <fullName evidence="2">Uncharacterized protein</fullName>
    </submittedName>
</protein>
<evidence type="ECO:0000313" key="3">
    <source>
        <dbReference type="Proteomes" id="UP000044377"/>
    </source>
</evidence>
<feature type="region of interest" description="Disordered" evidence="1">
    <location>
        <begin position="1"/>
        <end position="27"/>
    </location>
</feature>
<proteinExistence type="predicted"/>
<gene>
    <name evidence="2" type="ORF">BN1221_01038c</name>
</gene>
<keyword evidence="3" id="KW-1185">Reference proteome</keyword>
<name>A0A0G4JRW2_9GAMM</name>
<evidence type="ECO:0000313" key="2">
    <source>
        <dbReference type="EMBL" id="CPR14624.1"/>
    </source>
</evidence>
<feature type="compositionally biased region" description="Polar residues" evidence="1">
    <location>
        <begin position="8"/>
        <end position="21"/>
    </location>
</feature>
<dbReference type="Proteomes" id="UP000044377">
    <property type="component" value="Unassembled WGS sequence"/>
</dbReference>
<dbReference type="OrthoDB" id="6522822at2"/>
<evidence type="ECO:0000256" key="1">
    <source>
        <dbReference type="SAM" id="MobiDB-lite"/>
    </source>
</evidence>
<accession>A0A0G4JRW2</accession>
<sequence>MPKGLQDYGQSVSSLYTNTSLTDEEGNVLNPVTEEERQYAAHKLLTGTMPEGQRKSMKTFFKVLANDEQDTVITR</sequence>
<dbReference type="STRING" id="1109412.BN1221_01038c"/>
<organism evidence="2 3">
    <name type="scientific">Brenneria goodwinii</name>
    <dbReference type="NCBI Taxonomy" id="1109412"/>
    <lineage>
        <taxon>Bacteria</taxon>
        <taxon>Pseudomonadati</taxon>
        <taxon>Pseudomonadota</taxon>
        <taxon>Gammaproteobacteria</taxon>
        <taxon>Enterobacterales</taxon>
        <taxon>Pectobacteriaceae</taxon>
        <taxon>Brenneria</taxon>
    </lineage>
</organism>
<dbReference type="RefSeq" id="WP_053085509.1">
    <property type="nucleotide sequence ID" value="NZ_CGIG01000001.1"/>
</dbReference>
<dbReference type="AlphaFoldDB" id="A0A0G4JRW2"/>
<reference evidence="3" key="1">
    <citation type="submission" date="2015-01" db="EMBL/GenBank/DDBJ databases">
        <authorList>
            <person name="Paterson Steve"/>
        </authorList>
    </citation>
    <scope>NUCLEOTIDE SEQUENCE [LARGE SCALE GENOMIC DNA]</scope>
    <source>
        <strain evidence="3">OBR1</strain>
    </source>
</reference>